<evidence type="ECO:0000313" key="1">
    <source>
        <dbReference type="EMBL" id="KAI3762581.1"/>
    </source>
</evidence>
<accession>A0ACB9EVW4</accession>
<sequence length="161" mass="17412">MSTAMVTRVVDLASALAASVRCSCYPFFVLTNCVSLPALSFSSQILNSLHIDGSHWLEFPLHQGMPWYLKSRVGVPNPVRPYINLGLVAGGVGDRYTGVSVSSSQSDSDPGCQNSSWAYTLFQPSCINNTIVGLMVMMGIVVDWALRPKGKVYAFQRASSS</sequence>
<dbReference type="Proteomes" id="UP001056120">
    <property type="component" value="Linkage Group LG17"/>
</dbReference>
<proteinExistence type="predicted"/>
<name>A0ACB9EVW4_9ASTR</name>
<evidence type="ECO:0000313" key="2">
    <source>
        <dbReference type="Proteomes" id="UP001056120"/>
    </source>
</evidence>
<protein>
    <submittedName>
        <fullName evidence="1">Uncharacterized protein</fullName>
    </submittedName>
</protein>
<comment type="caution">
    <text evidence="1">The sequence shown here is derived from an EMBL/GenBank/DDBJ whole genome shotgun (WGS) entry which is preliminary data.</text>
</comment>
<gene>
    <name evidence="1" type="ORF">L1987_53015</name>
</gene>
<dbReference type="EMBL" id="CM042034">
    <property type="protein sequence ID" value="KAI3762581.1"/>
    <property type="molecule type" value="Genomic_DNA"/>
</dbReference>
<organism evidence="1 2">
    <name type="scientific">Smallanthus sonchifolius</name>
    <dbReference type="NCBI Taxonomy" id="185202"/>
    <lineage>
        <taxon>Eukaryota</taxon>
        <taxon>Viridiplantae</taxon>
        <taxon>Streptophyta</taxon>
        <taxon>Embryophyta</taxon>
        <taxon>Tracheophyta</taxon>
        <taxon>Spermatophyta</taxon>
        <taxon>Magnoliopsida</taxon>
        <taxon>eudicotyledons</taxon>
        <taxon>Gunneridae</taxon>
        <taxon>Pentapetalae</taxon>
        <taxon>asterids</taxon>
        <taxon>campanulids</taxon>
        <taxon>Asterales</taxon>
        <taxon>Asteraceae</taxon>
        <taxon>Asteroideae</taxon>
        <taxon>Heliantheae alliance</taxon>
        <taxon>Millerieae</taxon>
        <taxon>Smallanthus</taxon>
    </lineage>
</organism>
<reference evidence="2" key="1">
    <citation type="journal article" date="2022" name="Mol. Ecol. Resour.">
        <title>The genomes of chicory, endive, great burdock and yacon provide insights into Asteraceae palaeo-polyploidization history and plant inulin production.</title>
        <authorList>
            <person name="Fan W."/>
            <person name="Wang S."/>
            <person name="Wang H."/>
            <person name="Wang A."/>
            <person name="Jiang F."/>
            <person name="Liu H."/>
            <person name="Zhao H."/>
            <person name="Xu D."/>
            <person name="Zhang Y."/>
        </authorList>
    </citation>
    <scope>NUCLEOTIDE SEQUENCE [LARGE SCALE GENOMIC DNA]</scope>
    <source>
        <strain evidence="2">cv. Yunnan</strain>
    </source>
</reference>
<reference evidence="1 2" key="2">
    <citation type="journal article" date="2022" name="Mol. Ecol. Resour.">
        <title>The genomes of chicory, endive, great burdock and yacon provide insights into Asteraceae paleo-polyploidization history and plant inulin production.</title>
        <authorList>
            <person name="Fan W."/>
            <person name="Wang S."/>
            <person name="Wang H."/>
            <person name="Wang A."/>
            <person name="Jiang F."/>
            <person name="Liu H."/>
            <person name="Zhao H."/>
            <person name="Xu D."/>
            <person name="Zhang Y."/>
        </authorList>
    </citation>
    <scope>NUCLEOTIDE SEQUENCE [LARGE SCALE GENOMIC DNA]</scope>
    <source>
        <strain evidence="2">cv. Yunnan</strain>
        <tissue evidence="1">Leaves</tissue>
    </source>
</reference>
<keyword evidence="2" id="KW-1185">Reference proteome</keyword>